<sequence>MPIQSLRLLETPRLTNAHPSWKDARIQGDPGETPPSPLSAPLSFPSLDSGSTDQAASWTLGRSPTRTEPPPKVKLRQTGGDGALRRSFGSAPGRGGPAWRRAGPSLVGSAVAGDPRKAAAVTASAAGTEPRTPRRPQARKKPRTRPEKCPRDLRKLFEWRPAQRHSRPASPAVSALPTPGLTLRERGHERETRVSARRTVLGGGASSPAPPPPQCSTHPAGRATSRGQRPPRAGKGGGGWVESAGRAPRPPRPVPRPPALVHPAHSTPFNPHASPTLPPASAPTPPPAPTSALRAASRRCLSPRPKRAGAAGDSAGRAGQVPGFMRRSG</sequence>
<dbReference type="EMBL" id="JASSZA010000003">
    <property type="protein sequence ID" value="KAK2115063.1"/>
    <property type="molecule type" value="Genomic_DNA"/>
</dbReference>
<evidence type="ECO:0000313" key="2">
    <source>
        <dbReference type="EMBL" id="KAK2115063.1"/>
    </source>
</evidence>
<comment type="caution">
    <text evidence="2">The sequence shown here is derived from an EMBL/GenBank/DDBJ whole genome shotgun (WGS) entry which is preliminary data.</text>
</comment>
<feature type="compositionally biased region" description="Low complexity" evidence="1">
    <location>
        <begin position="308"/>
        <end position="319"/>
    </location>
</feature>
<feature type="compositionally biased region" description="Pro residues" evidence="1">
    <location>
        <begin position="276"/>
        <end position="289"/>
    </location>
</feature>
<evidence type="ECO:0000256" key="1">
    <source>
        <dbReference type="SAM" id="MobiDB-lite"/>
    </source>
</evidence>
<feature type="compositionally biased region" description="Basic and acidic residues" evidence="1">
    <location>
        <begin position="183"/>
        <end position="194"/>
    </location>
</feature>
<feature type="compositionally biased region" description="Basic and acidic residues" evidence="1">
    <location>
        <begin position="144"/>
        <end position="158"/>
    </location>
</feature>
<feature type="compositionally biased region" description="Polar residues" evidence="1">
    <location>
        <begin position="50"/>
        <end position="66"/>
    </location>
</feature>
<keyword evidence="3" id="KW-1185">Reference proteome</keyword>
<organism evidence="2 3">
    <name type="scientific">Saguinus oedipus</name>
    <name type="common">Cotton-top tamarin</name>
    <name type="synonym">Oedipomidas oedipus</name>
    <dbReference type="NCBI Taxonomy" id="9490"/>
    <lineage>
        <taxon>Eukaryota</taxon>
        <taxon>Metazoa</taxon>
        <taxon>Chordata</taxon>
        <taxon>Craniata</taxon>
        <taxon>Vertebrata</taxon>
        <taxon>Euteleostomi</taxon>
        <taxon>Mammalia</taxon>
        <taxon>Eutheria</taxon>
        <taxon>Euarchontoglires</taxon>
        <taxon>Primates</taxon>
        <taxon>Haplorrhini</taxon>
        <taxon>Platyrrhini</taxon>
        <taxon>Cebidae</taxon>
        <taxon>Callitrichinae</taxon>
        <taxon>Saguinus</taxon>
    </lineage>
</organism>
<feature type="compositionally biased region" description="Pro residues" evidence="1">
    <location>
        <begin position="248"/>
        <end position="260"/>
    </location>
</feature>
<proteinExistence type="predicted"/>
<name>A0ABQ9W0B5_SAGOE</name>
<feature type="compositionally biased region" description="Low complexity" evidence="1">
    <location>
        <begin position="39"/>
        <end position="49"/>
    </location>
</feature>
<dbReference type="Proteomes" id="UP001266305">
    <property type="component" value="Unassembled WGS sequence"/>
</dbReference>
<feature type="region of interest" description="Disordered" evidence="1">
    <location>
        <begin position="1"/>
        <end position="329"/>
    </location>
</feature>
<gene>
    <name evidence="2" type="ORF">P7K49_005689</name>
</gene>
<accession>A0ABQ9W0B5</accession>
<evidence type="ECO:0000313" key="3">
    <source>
        <dbReference type="Proteomes" id="UP001266305"/>
    </source>
</evidence>
<feature type="compositionally biased region" description="Low complexity" evidence="1">
    <location>
        <begin position="290"/>
        <end position="299"/>
    </location>
</feature>
<reference evidence="2 3" key="1">
    <citation type="submission" date="2023-05" db="EMBL/GenBank/DDBJ databases">
        <title>B98-5 Cell Line De Novo Hybrid Assembly: An Optical Mapping Approach.</title>
        <authorList>
            <person name="Kananen K."/>
            <person name="Auerbach J.A."/>
            <person name="Kautto E."/>
            <person name="Blachly J.S."/>
        </authorList>
    </citation>
    <scope>NUCLEOTIDE SEQUENCE [LARGE SCALE GENOMIC DNA]</scope>
    <source>
        <strain evidence="2">B95-8</strain>
        <tissue evidence="2">Cell line</tissue>
    </source>
</reference>
<feature type="compositionally biased region" description="Basic residues" evidence="1">
    <location>
        <begin position="133"/>
        <end position="143"/>
    </location>
</feature>
<protein>
    <submittedName>
        <fullName evidence="2">Uncharacterized protein</fullName>
    </submittedName>
</protein>